<protein>
    <recommendedName>
        <fullName evidence="2">N-acetyltransferase domain-containing protein</fullName>
    </recommendedName>
</protein>
<dbReference type="AlphaFoldDB" id="A0A382V638"/>
<evidence type="ECO:0008006" key="2">
    <source>
        <dbReference type="Google" id="ProtNLM"/>
    </source>
</evidence>
<dbReference type="SUPFAM" id="SSF55729">
    <property type="entry name" value="Acyl-CoA N-acyltransferases (Nat)"/>
    <property type="match status" value="1"/>
</dbReference>
<proteinExistence type="predicted"/>
<name>A0A382V638_9ZZZZ</name>
<evidence type="ECO:0000313" key="1">
    <source>
        <dbReference type="EMBL" id="SVD41361.1"/>
    </source>
</evidence>
<dbReference type="EMBL" id="UINC01149096">
    <property type="protein sequence ID" value="SVD41361.1"/>
    <property type="molecule type" value="Genomic_DNA"/>
</dbReference>
<sequence length="171" mass="19648">MSQSRITIRLGQSSQYQDILQFLASNTYLYQHLEWLSIEELLNQHQFHVGIDDDDIVCVLSISKENTQFAWVRLAAHNFTDSIDVMKVLWNRVKHILQQQDICCVCALSTNKWSETLLNSWGYTATGEIVVLRREHKSTPNVTQSLAKIREATSDDLSEITSVDNAVFKDM</sequence>
<dbReference type="Gene3D" id="3.40.630.30">
    <property type="match status" value="1"/>
</dbReference>
<feature type="non-terminal residue" evidence="1">
    <location>
        <position position="171"/>
    </location>
</feature>
<organism evidence="1">
    <name type="scientific">marine metagenome</name>
    <dbReference type="NCBI Taxonomy" id="408172"/>
    <lineage>
        <taxon>unclassified sequences</taxon>
        <taxon>metagenomes</taxon>
        <taxon>ecological metagenomes</taxon>
    </lineage>
</organism>
<reference evidence="1" key="1">
    <citation type="submission" date="2018-05" db="EMBL/GenBank/DDBJ databases">
        <authorList>
            <person name="Lanie J.A."/>
            <person name="Ng W.-L."/>
            <person name="Kazmierczak K.M."/>
            <person name="Andrzejewski T.M."/>
            <person name="Davidsen T.M."/>
            <person name="Wayne K.J."/>
            <person name="Tettelin H."/>
            <person name="Glass J.I."/>
            <person name="Rusch D."/>
            <person name="Podicherti R."/>
            <person name="Tsui H.-C.T."/>
            <person name="Winkler M.E."/>
        </authorList>
    </citation>
    <scope>NUCLEOTIDE SEQUENCE</scope>
</reference>
<accession>A0A382V638</accession>
<gene>
    <name evidence="1" type="ORF">METZ01_LOCUS394215</name>
</gene>
<dbReference type="InterPro" id="IPR016181">
    <property type="entry name" value="Acyl_CoA_acyltransferase"/>
</dbReference>